<dbReference type="PROSITE" id="PS00867">
    <property type="entry name" value="CPSASE_2"/>
    <property type="match status" value="1"/>
</dbReference>
<protein>
    <recommendedName>
        <fullName evidence="21">Acetyl-CoA carboxylase</fullName>
    </recommendedName>
</protein>
<keyword evidence="8" id="KW-0443">Lipid metabolism</keyword>
<evidence type="ECO:0000256" key="12">
    <source>
        <dbReference type="ARBA" id="ARBA00048065"/>
    </source>
</evidence>
<dbReference type="PROSITE" id="PS50989">
    <property type="entry name" value="COA_CT_CTER"/>
    <property type="match status" value="1"/>
</dbReference>
<dbReference type="GO" id="GO:0005739">
    <property type="term" value="C:mitochondrion"/>
    <property type="evidence" value="ECO:0007669"/>
    <property type="project" value="TreeGrafter"/>
</dbReference>
<feature type="domain" description="Biotin carboxylation" evidence="16">
    <location>
        <begin position="76"/>
        <end position="576"/>
    </location>
</feature>
<dbReference type="EMBL" id="CATQJA010002635">
    <property type="protein sequence ID" value="CAJ0575027.1"/>
    <property type="molecule type" value="Genomic_DNA"/>
</dbReference>
<keyword evidence="3" id="KW-0444">Lipid biosynthesis</keyword>
<dbReference type="PROSITE" id="PS00866">
    <property type="entry name" value="CPSASE_1"/>
    <property type="match status" value="1"/>
</dbReference>
<feature type="domain" description="CoA carboxyltransferase N-terminal" evidence="17">
    <location>
        <begin position="1478"/>
        <end position="1847"/>
    </location>
</feature>
<dbReference type="InterPro" id="IPR005482">
    <property type="entry name" value="Biotin_COase_C"/>
</dbReference>
<dbReference type="InterPro" id="IPR011761">
    <property type="entry name" value="ATP-grasp"/>
</dbReference>
<evidence type="ECO:0000313" key="20">
    <source>
        <dbReference type="Proteomes" id="UP001177023"/>
    </source>
</evidence>
<accession>A0AA36G0H3</accession>
<dbReference type="InterPro" id="IPR013537">
    <property type="entry name" value="AcCoA_COase_cen"/>
</dbReference>
<dbReference type="Pfam" id="PF00289">
    <property type="entry name" value="Biotin_carb_N"/>
    <property type="match status" value="1"/>
</dbReference>
<dbReference type="InterPro" id="IPR049076">
    <property type="entry name" value="ACCA"/>
</dbReference>
<feature type="domain" description="CoA carboxyltransferase C-terminal" evidence="18">
    <location>
        <begin position="1856"/>
        <end position="2115"/>
    </location>
</feature>
<evidence type="ECO:0008006" key="21">
    <source>
        <dbReference type="Google" id="ProtNLM"/>
    </source>
</evidence>
<dbReference type="Pfam" id="PF21385">
    <property type="entry name" value="ACCA_BT"/>
    <property type="match status" value="1"/>
</dbReference>
<evidence type="ECO:0000313" key="19">
    <source>
        <dbReference type="EMBL" id="CAJ0575027.1"/>
    </source>
</evidence>
<evidence type="ECO:0000256" key="10">
    <source>
        <dbReference type="ARBA" id="ARBA00023267"/>
    </source>
</evidence>
<evidence type="ECO:0000256" key="4">
    <source>
        <dbReference type="ARBA" id="ARBA00022598"/>
    </source>
</evidence>
<dbReference type="PANTHER" id="PTHR45728:SF3">
    <property type="entry name" value="ACETYL-COA CARBOXYLASE"/>
    <property type="match status" value="1"/>
</dbReference>
<dbReference type="FunFam" id="2.40.50.100:FF:000005">
    <property type="entry name" value="Acetyl-CoA carboxylase 1"/>
    <property type="match status" value="1"/>
</dbReference>
<dbReference type="InterPro" id="IPR011764">
    <property type="entry name" value="Biotin_carboxylation_dom"/>
</dbReference>
<dbReference type="PROSITE" id="PS50975">
    <property type="entry name" value="ATP_GRASP"/>
    <property type="match status" value="1"/>
</dbReference>
<dbReference type="Gene3D" id="3.30.470.20">
    <property type="entry name" value="ATP-grasp fold, B domain"/>
    <property type="match status" value="1"/>
</dbReference>
<feature type="non-terminal residue" evidence="19">
    <location>
        <position position="1"/>
    </location>
</feature>
<dbReference type="InterPro" id="IPR049074">
    <property type="entry name" value="ACCA_BT"/>
</dbReference>
<dbReference type="Pfam" id="PF02786">
    <property type="entry name" value="CPSase_L_D2"/>
    <property type="match status" value="1"/>
</dbReference>
<dbReference type="InterPro" id="IPR011053">
    <property type="entry name" value="Single_hybrid_motif"/>
</dbReference>
<keyword evidence="10" id="KW-0092">Biotin</keyword>
<dbReference type="GO" id="GO:0046872">
    <property type="term" value="F:metal ion binding"/>
    <property type="evidence" value="ECO:0007669"/>
    <property type="project" value="InterPro"/>
</dbReference>
<dbReference type="Pfam" id="PF00364">
    <property type="entry name" value="Biotin_lipoyl"/>
    <property type="match status" value="1"/>
</dbReference>
<dbReference type="SUPFAM" id="SSF52096">
    <property type="entry name" value="ClpP/crotonase"/>
    <property type="match status" value="2"/>
</dbReference>
<evidence type="ECO:0000256" key="5">
    <source>
        <dbReference type="ARBA" id="ARBA00022741"/>
    </source>
</evidence>
<dbReference type="PROSITE" id="PS50979">
    <property type="entry name" value="BC"/>
    <property type="match status" value="1"/>
</dbReference>
<evidence type="ECO:0000259" key="17">
    <source>
        <dbReference type="PROSITE" id="PS50980"/>
    </source>
</evidence>
<dbReference type="InterPro" id="IPR016185">
    <property type="entry name" value="PreATP-grasp_dom_sf"/>
</dbReference>
<evidence type="ECO:0000259" key="15">
    <source>
        <dbReference type="PROSITE" id="PS50975"/>
    </source>
</evidence>
<evidence type="ECO:0000256" key="14">
    <source>
        <dbReference type="PROSITE-ProRule" id="PRU00409"/>
    </source>
</evidence>
<dbReference type="Gene3D" id="3.40.50.20">
    <property type="match status" value="1"/>
</dbReference>
<dbReference type="Proteomes" id="UP001177023">
    <property type="component" value="Unassembled WGS sequence"/>
</dbReference>
<evidence type="ECO:0000256" key="8">
    <source>
        <dbReference type="ARBA" id="ARBA00023098"/>
    </source>
</evidence>
<dbReference type="SUPFAM" id="SSF51246">
    <property type="entry name" value="Rudiment single hybrid motif"/>
    <property type="match status" value="1"/>
</dbReference>
<evidence type="ECO:0000256" key="3">
    <source>
        <dbReference type="ARBA" id="ARBA00022516"/>
    </source>
</evidence>
<dbReference type="InterPro" id="IPR011054">
    <property type="entry name" value="Rudment_hybrid_motif"/>
</dbReference>
<dbReference type="FunFam" id="3.30.1490.20:FF:000003">
    <property type="entry name" value="acetyl-CoA carboxylase isoform X1"/>
    <property type="match status" value="1"/>
</dbReference>
<keyword evidence="4" id="KW-0436">Ligase</keyword>
<dbReference type="InterPro" id="IPR005479">
    <property type="entry name" value="CPAse_ATP-bd"/>
</dbReference>
<dbReference type="InterPro" id="IPR000089">
    <property type="entry name" value="Biotin_lipoyl"/>
</dbReference>
<name>A0AA36G0H3_9BILA</name>
<dbReference type="SUPFAM" id="SSF56059">
    <property type="entry name" value="Glutathione synthetase ATP-binding domain-like"/>
    <property type="match status" value="1"/>
</dbReference>
<keyword evidence="7 14" id="KW-0067">ATP-binding</keyword>
<reference evidence="19" key="1">
    <citation type="submission" date="2023-06" db="EMBL/GenBank/DDBJ databases">
        <authorList>
            <person name="Delattre M."/>
        </authorList>
    </citation>
    <scope>NUCLEOTIDE SEQUENCE</scope>
    <source>
        <strain evidence="19">AF72</strain>
    </source>
</reference>
<sequence length="2260" mass="255541">MTEGGVVTALSVPSNSLRCRAQSECQEARQARHEVTKLRMSSKKGVGDKLHQGDRTYESIDEFLRKNVDDKHKRTPIRKILVATNGIAAVKCMQAMRKQMQQLFNNDHIVSFICMTTEHEIRSNAEYLKLADCVVHSPGGDNKNNYANVHEIVSHAMENKVDAVWAGWGHASENPELPKKLHENNIMFIGPPSNAMFSLGDKIASSIIAQTVNIPTINWSGSGLKLDTSGHQKGPIEVSTELFRKACVLSVQEGLEAMRRHNITYPMMIKASEGGGGKGIRKCKNEADFRENFDQVQAEVPNSPIFLMKCLENARHIEVQLLADRYGTTIPIFTRDCSIQRRCQKIIEEAPACIAPERTLRRMQEDAVRIANLVGYESAGTVEYMYLPDEDKYFFLELNPRLQVEHPCTEMLASINIPAIQLQIAMGLPLHRIEEIRLFYDLDRYGDSPLPVQLVRTDAQYAVIAARITSEDPEDFFRPSTGSLEYLQFRSAQNVWGYFSVSSAGKVHEFADSQFGHLFARGRTRHEAVSSMLCALQELELRASFASQVSYLVDLLKEADFTQNRFNTQWLDNRIANKVVQKAPLPRHEMMAVSSAVIGHARIFAAFNNFKCAVQRGQVLPTKDLTETFLFDLVKDMSIYRVQVTRTGPLTYRIELNGAHTEVEIRLLGDGSLLVTHNDRCYTCHLEETAERFKVTIGRSLVVFEKDNDPSVLKSPYTGKLLSFKKENREWVNVGQVYAQIESMKLVFNVEVKRAPGRLVHVAKEGDLLYPGSVIAKLVDQKDCEKYKPQPFTQPFEEWTLARAAKKTLTEPKRFSGLYDRCVNILNGTVPPGTESRMPDMVAELFECLENPKLAVAMCAQALQSTRLPEEVLKKLREAEKLGGCERFDRMLDVLNNYLAGLAPTEWETARAVCNTLYTTCDILKGGTFGHTVHVLNQLLDEYKHIESYFEGRTYDDAVAMLNQEFETDKDRVVAIIYSHTQIKKKNIFMQALLNAVELRGMHLVAPLAENLREIGNMFQTEEVSEKCRNLLLQNNYVKYRKFVNKVLWDAGAIPVEKRDVLEVKPVQQAIEGIRTHLRQIAATKDEQGMQRVLKISPWVHKVLHEYFFDEICGDLAVRAYIGLHFTGSAVTASRLKCGATAYDFSVDSSSLVHAVANFDSQQHISIIKFPAATHQTLIALTGPELVSELISRYNGLKSVANGRRTPLRVTFLVEMPEEEAMARKQLSNHREALLEELPANTKEEDETLAMADRVATEVRDALSQKLSAFEVSAHVLVCQPNRPLVQLDMMTTERLELWRLPSEAQLVSDRFSSLRVFKYDDVDRKHARLFVREVVEVPVRDGDNFYDETQALLLSEIDSACGAINVTMRRFDKQRKSVYVSNHILLHVTFPKLPRDFTKKNEEQLDLLIEEAIREQRAILLKHSVTEVEVVLPKVGSDGRPLNRRVKFHDTTGVTAEFGIFDEHQRHIITRKLSHQLYGEQLHRHNVIRKIEKKRAVTKAIGTTYVYDLPMLFGRATLERWKTLQEEADTSRGDLFNRQLEQLSVDQQEAFFNGDHRPFFSQIELTVRDGVLIKVTDQDELRRRADNCNNETGVVAWQLTLHTPEKPLGYTCVVIANDITFQSGSFAMPEDHVYTMASEYSRKHKIPRVNISANSGARIGIADEVAQHFRAKFKDPEHPEEGFDYLYVNADVDERVKEQLVYEKMPNQLELRIKAVIGRTNEHIGVENLQGSGLIAGETSAAYDQVPTYCLVTGRSVGIGAYTARLAHRIVQTRNSHLILTGAGALNTVLGKEVYTSNNQLGGIQIMHKNGVTHNVVEDDFEGVCKILHWLSYLPDKLENFPYMRTYGTDSAPRPVTFPIEDAKIYDVRQLIDSRDSKHFEGICDSNSFDEIMSEWAKTIVAGRARLGGIPIGVLSSELRNVKTTIPADPACTDSQSIDVHQAGQVWYPDSAFKTAEAINDFNRENLPLLFIASLRGFSGGQQDMYQMVLKFGAHIVDALRNYKQPVIIYIPSGGELRGGAWVVLDSKINPGFIQMVADEESRGGILEPPAVIGIKFKAEKMRALQRRNDPILIRLQQELDEAKKADKDPVIATTEATRLRRLIDERSEGLLKAYRGVAVEFADLHDRAERMQKKGAVQHVTPLRESRNLFINILKTESAKIALCERYLVKAPRDATPQEAYEWVGETLEKFHSGFRALGPAEQYPVVAQFVEGQEAQKQLRAVHEGSVERDLLGLSDDELRQMKTLLEKCAAARRISL</sequence>
<comment type="catalytic activity">
    <reaction evidence="13">
        <text>N(6)-biotinyl-L-lysyl-[protein] + hydrogencarbonate + ATP = N(6)-carboxybiotinyl-L-lysyl-[protein] + ADP + phosphate + H(+)</text>
        <dbReference type="Rhea" id="RHEA:13501"/>
        <dbReference type="Rhea" id="RHEA-COMP:10505"/>
        <dbReference type="Rhea" id="RHEA-COMP:10506"/>
        <dbReference type="ChEBI" id="CHEBI:15378"/>
        <dbReference type="ChEBI" id="CHEBI:17544"/>
        <dbReference type="ChEBI" id="CHEBI:30616"/>
        <dbReference type="ChEBI" id="CHEBI:43474"/>
        <dbReference type="ChEBI" id="CHEBI:83144"/>
        <dbReference type="ChEBI" id="CHEBI:83145"/>
        <dbReference type="ChEBI" id="CHEBI:456216"/>
        <dbReference type="EC" id="6.3.4.14"/>
    </reaction>
</comment>
<evidence type="ECO:0000256" key="2">
    <source>
        <dbReference type="ARBA" id="ARBA00004956"/>
    </source>
</evidence>
<feature type="domain" description="ATP-grasp" evidence="15">
    <location>
        <begin position="232"/>
        <end position="426"/>
    </location>
</feature>
<dbReference type="InterPro" id="IPR029045">
    <property type="entry name" value="ClpP/crotonase-like_dom_sf"/>
</dbReference>
<comment type="caution">
    <text evidence="19">The sequence shown here is derived from an EMBL/GenBank/DDBJ whole genome shotgun (WGS) entry which is preliminary data.</text>
</comment>
<keyword evidence="11" id="KW-0511">Multifunctional enzyme</keyword>
<proteinExistence type="predicted"/>
<evidence type="ECO:0000256" key="9">
    <source>
        <dbReference type="ARBA" id="ARBA00023160"/>
    </source>
</evidence>
<keyword evidence="5 14" id="KW-0547">Nucleotide-binding</keyword>
<dbReference type="GO" id="GO:0006633">
    <property type="term" value="P:fatty acid biosynthetic process"/>
    <property type="evidence" value="ECO:0007669"/>
    <property type="project" value="UniProtKB-KW"/>
</dbReference>
<dbReference type="SUPFAM" id="SSF52440">
    <property type="entry name" value="PreATP-grasp domain"/>
    <property type="match status" value="1"/>
</dbReference>
<dbReference type="GO" id="GO:0004075">
    <property type="term" value="F:biotin carboxylase activity"/>
    <property type="evidence" value="ECO:0007669"/>
    <property type="project" value="UniProtKB-EC"/>
</dbReference>
<evidence type="ECO:0000256" key="6">
    <source>
        <dbReference type="ARBA" id="ARBA00022832"/>
    </source>
</evidence>
<dbReference type="Gene3D" id="3.30.1490.20">
    <property type="entry name" value="ATP-grasp fold, A domain"/>
    <property type="match status" value="1"/>
</dbReference>
<keyword evidence="20" id="KW-1185">Reference proteome</keyword>
<dbReference type="Gene3D" id="3.90.226.10">
    <property type="entry name" value="2-enoyl-CoA Hydratase, Chain A, domain 1"/>
    <property type="match status" value="2"/>
</dbReference>
<evidence type="ECO:0000256" key="7">
    <source>
        <dbReference type="ARBA" id="ARBA00022840"/>
    </source>
</evidence>
<dbReference type="InterPro" id="IPR011762">
    <property type="entry name" value="COA_CT_N"/>
</dbReference>
<evidence type="ECO:0000256" key="1">
    <source>
        <dbReference type="ARBA" id="ARBA00001953"/>
    </source>
</evidence>
<dbReference type="PANTHER" id="PTHR45728">
    <property type="entry name" value="ACETYL-COA CARBOXYLASE, ISOFORM A"/>
    <property type="match status" value="1"/>
</dbReference>
<dbReference type="InterPro" id="IPR013815">
    <property type="entry name" value="ATP_grasp_subdomain_1"/>
</dbReference>
<keyword evidence="6" id="KW-0276">Fatty acid metabolism</keyword>
<dbReference type="CDD" id="cd06850">
    <property type="entry name" value="biotinyl_domain"/>
    <property type="match status" value="1"/>
</dbReference>
<evidence type="ECO:0000259" key="16">
    <source>
        <dbReference type="PROSITE" id="PS50979"/>
    </source>
</evidence>
<dbReference type="Gene3D" id="3.90.1770.10">
    <property type="entry name" value="PreATP-grasp domain"/>
    <property type="match status" value="1"/>
</dbReference>
<evidence type="ECO:0000259" key="18">
    <source>
        <dbReference type="PROSITE" id="PS50989"/>
    </source>
</evidence>
<dbReference type="Pfam" id="PF01039">
    <property type="entry name" value="Carboxyl_trans"/>
    <property type="match status" value="1"/>
</dbReference>
<dbReference type="InterPro" id="IPR011763">
    <property type="entry name" value="COA_CT_C"/>
</dbReference>
<dbReference type="GO" id="GO:0003989">
    <property type="term" value="F:acetyl-CoA carboxylase activity"/>
    <property type="evidence" value="ECO:0007669"/>
    <property type="project" value="UniProtKB-EC"/>
</dbReference>
<dbReference type="Gene3D" id="2.40.50.100">
    <property type="match status" value="1"/>
</dbReference>
<dbReference type="SMART" id="SM00878">
    <property type="entry name" value="Biotin_carb_C"/>
    <property type="match status" value="1"/>
</dbReference>
<dbReference type="Pfam" id="PF08326">
    <property type="entry name" value="ACC_central"/>
    <property type="match status" value="1"/>
</dbReference>
<dbReference type="Gene3D" id="2.40.460.10">
    <property type="entry name" value="Biotin dependent carboxylase carboxyltransferase"/>
    <property type="match status" value="1"/>
</dbReference>
<evidence type="ECO:0000256" key="13">
    <source>
        <dbReference type="ARBA" id="ARBA00048600"/>
    </source>
</evidence>
<dbReference type="PROSITE" id="PS50980">
    <property type="entry name" value="COA_CT_NTER"/>
    <property type="match status" value="1"/>
</dbReference>
<comment type="cofactor">
    <cofactor evidence="1">
        <name>biotin</name>
        <dbReference type="ChEBI" id="CHEBI:57586"/>
    </cofactor>
</comment>
<comment type="catalytic activity">
    <reaction evidence="12">
        <text>hydrogencarbonate + acetyl-CoA + ATP = malonyl-CoA + ADP + phosphate + H(+)</text>
        <dbReference type="Rhea" id="RHEA:11308"/>
        <dbReference type="ChEBI" id="CHEBI:15378"/>
        <dbReference type="ChEBI" id="CHEBI:17544"/>
        <dbReference type="ChEBI" id="CHEBI:30616"/>
        <dbReference type="ChEBI" id="CHEBI:43474"/>
        <dbReference type="ChEBI" id="CHEBI:57288"/>
        <dbReference type="ChEBI" id="CHEBI:57384"/>
        <dbReference type="ChEBI" id="CHEBI:456216"/>
        <dbReference type="EC" id="6.4.1.2"/>
    </reaction>
</comment>
<dbReference type="Pfam" id="PF02785">
    <property type="entry name" value="Biotin_carb_C"/>
    <property type="match status" value="1"/>
</dbReference>
<dbReference type="GO" id="GO:0005524">
    <property type="term" value="F:ATP binding"/>
    <property type="evidence" value="ECO:0007669"/>
    <property type="project" value="UniProtKB-UniRule"/>
</dbReference>
<dbReference type="SUPFAM" id="SSF51230">
    <property type="entry name" value="Single hybrid motif"/>
    <property type="match status" value="1"/>
</dbReference>
<dbReference type="InterPro" id="IPR005481">
    <property type="entry name" value="BC-like_N"/>
</dbReference>
<comment type="pathway">
    <text evidence="2">Lipid metabolism; malonyl-CoA biosynthesis; malonyl-CoA from acetyl-CoA: step 1/1.</text>
</comment>
<gene>
    <name evidence="19" type="ORF">MSPICULIGERA_LOCUS13346</name>
</gene>
<organism evidence="19 20">
    <name type="scientific">Mesorhabditis spiculigera</name>
    <dbReference type="NCBI Taxonomy" id="96644"/>
    <lineage>
        <taxon>Eukaryota</taxon>
        <taxon>Metazoa</taxon>
        <taxon>Ecdysozoa</taxon>
        <taxon>Nematoda</taxon>
        <taxon>Chromadorea</taxon>
        <taxon>Rhabditida</taxon>
        <taxon>Rhabditina</taxon>
        <taxon>Rhabditomorpha</taxon>
        <taxon>Rhabditoidea</taxon>
        <taxon>Rhabditidae</taxon>
        <taxon>Mesorhabditinae</taxon>
        <taxon>Mesorhabditis</taxon>
    </lineage>
</organism>
<dbReference type="InterPro" id="IPR034733">
    <property type="entry name" value="AcCoA_carboxyl_beta"/>
</dbReference>
<evidence type="ECO:0000256" key="11">
    <source>
        <dbReference type="ARBA" id="ARBA00023268"/>
    </source>
</evidence>
<keyword evidence="9" id="KW-0275">Fatty acid biosynthesis</keyword>